<dbReference type="Pfam" id="PF08281">
    <property type="entry name" value="Sigma70_r4_2"/>
    <property type="match status" value="1"/>
</dbReference>
<evidence type="ECO:0000259" key="1">
    <source>
        <dbReference type="Pfam" id="PF08281"/>
    </source>
</evidence>
<feature type="domain" description="RNA polymerase sigma factor 70 region 4 type 2" evidence="1">
    <location>
        <begin position="8"/>
        <end position="55"/>
    </location>
</feature>
<sequence>MGRSVLSLLIRAIECLPRQRRAIFLAARVEQLSAQEVACRYGVTPAKVRNELRKAHAYCEQELLHAHAGAS</sequence>
<dbReference type="InterPro" id="IPR013249">
    <property type="entry name" value="RNA_pol_sigma70_r4_t2"/>
</dbReference>
<dbReference type="EMBL" id="FQXE01000002">
    <property type="protein sequence ID" value="SHH10849.1"/>
    <property type="molecule type" value="Genomic_DNA"/>
</dbReference>
<proteinExistence type="predicted"/>
<dbReference type="RefSeq" id="WP_073101852.1">
    <property type="nucleotide sequence ID" value="NZ_FQXE01000002.1"/>
</dbReference>
<dbReference type="Proteomes" id="UP000184226">
    <property type="component" value="Unassembled WGS sequence"/>
</dbReference>
<gene>
    <name evidence="2" type="ORF">SAMN04488135_102204</name>
</gene>
<dbReference type="InterPro" id="IPR036388">
    <property type="entry name" value="WH-like_DNA-bd_sf"/>
</dbReference>
<protein>
    <submittedName>
        <fullName evidence="2">Sigma-70, region 4</fullName>
    </submittedName>
</protein>
<evidence type="ECO:0000313" key="2">
    <source>
        <dbReference type="EMBL" id="SHH10849.1"/>
    </source>
</evidence>
<evidence type="ECO:0000313" key="3">
    <source>
        <dbReference type="Proteomes" id="UP000184226"/>
    </source>
</evidence>
<keyword evidence="3" id="KW-1185">Reference proteome</keyword>
<dbReference type="GO" id="GO:0016987">
    <property type="term" value="F:sigma factor activity"/>
    <property type="evidence" value="ECO:0007669"/>
    <property type="project" value="InterPro"/>
</dbReference>
<name>A0A1M5QAT1_9BURK</name>
<dbReference type="GO" id="GO:0006352">
    <property type="term" value="P:DNA-templated transcription initiation"/>
    <property type="evidence" value="ECO:0007669"/>
    <property type="project" value="InterPro"/>
</dbReference>
<reference evidence="2 3" key="1">
    <citation type="submission" date="2016-11" db="EMBL/GenBank/DDBJ databases">
        <authorList>
            <person name="Jaros S."/>
            <person name="Januszkiewicz K."/>
            <person name="Wedrychowicz H."/>
        </authorList>
    </citation>
    <scope>NUCLEOTIDE SEQUENCE [LARGE SCALE GENOMIC DNA]</scope>
    <source>
        <strain evidence="2 3">CGMCC 1.10190</strain>
    </source>
</reference>
<dbReference type="SUPFAM" id="SSF88659">
    <property type="entry name" value="Sigma3 and sigma4 domains of RNA polymerase sigma factors"/>
    <property type="match status" value="1"/>
</dbReference>
<dbReference type="InterPro" id="IPR013324">
    <property type="entry name" value="RNA_pol_sigma_r3/r4-like"/>
</dbReference>
<dbReference type="AlphaFoldDB" id="A0A1M5QAT1"/>
<dbReference type="GO" id="GO:0003677">
    <property type="term" value="F:DNA binding"/>
    <property type="evidence" value="ECO:0007669"/>
    <property type="project" value="InterPro"/>
</dbReference>
<organism evidence="2 3">
    <name type="scientific">Pollutimonas bauzanensis</name>
    <dbReference type="NCBI Taxonomy" id="658167"/>
    <lineage>
        <taxon>Bacteria</taxon>
        <taxon>Pseudomonadati</taxon>
        <taxon>Pseudomonadota</taxon>
        <taxon>Betaproteobacteria</taxon>
        <taxon>Burkholderiales</taxon>
        <taxon>Alcaligenaceae</taxon>
        <taxon>Pollutimonas</taxon>
    </lineage>
</organism>
<accession>A0A1M5QAT1</accession>
<dbReference type="Gene3D" id="1.10.10.10">
    <property type="entry name" value="Winged helix-like DNA-binding domain superfamily/Winged helix DNA-binding domain"/>
    <property type="match status" value="1"/>
</dbReference>
<dbReference type="STRING" id="658167.SAMN04488135_102204"/>